<dbReference type="GO" id="GO:0004526">
    <property type="term" value="F:ribonuclease P activity"/>
    <property type="evidence" value="ECO:0007669"/>
    <property type="project" value="TreeGrafter"/>
</dbReference>
<gene>
    <name evidence="2" type="ORF">BDY21DRAFT_347692</name>
</gene>
<evidence type="ECO:0000256" key="1">
    <source>
        <dbReference type="SAM" id="MobiDB-lite"/>
    </source>
</evidence>
<dbReference type="GO" id="GO:0034965">
    <property type="term" value="P:intronic box C/D snoRNA processing"/>
    <property type="evidence" value="ECO:0007669"/>
    <property type="project" value="TreeGrafter"/>
</dbReference>
<feature type="compositionally biased region" description="Low complexity" evidence="1">
    <location>
        <begin position="75"/>
        <end position="87"/>
    </location>
</feature>
<dbReference type="Proteomes" id="UP000799766">
    <property type="component" value="Unassembled WGS sequence"/>
</dbReference>
<dbReference type="GO" id="GO:0005655">
    <property type="term" value="C:nucleolar ribonuclease P complex"/>
    <property type="evidence" value="ECO:0007669"/>
    <property type="project" value="TreeGrafter"/>
</dbReference>
<accession>A0A6A6NY27</accession>
<feature type="region of interest" description="Disordered" evidence="1">
    <location>
        <begin position="57"/>
        <end position="87"/>
    </location>
</feature>
<dbReference type="PANTHER" id="PTHR28272:SF1">
    <property type="entry name" value="RIBONUCLEASES P_MRP PROTEIN SUBUNIT POP3"/>
    <property type="match status" value="1"/>
</dbReference>
<reference evidence="2" key="1">
    <citation type="journal article" date="2020" name="Stud. Mycol.">
        <title>101 Dothideomycetes genomes: a test case for predicting lifestyles and emergence of pathogens.</title>
        <authorList>
            <person name="Haridas S."/>
            <person name="Albert R."/>
            <person name="Binder M."/>
            <person name="Bloem J."/>
            <person name="Labutti K."/>
            <person name="Salamov A."/>
            <person name="Andreopoulos B."/>
            <person name="Baker S."/>
            <person name="Barry K."/>
            <person name="Bills G."/>
            <person name="Bluhm B."/>
            <person name="Cannon C."/>
            <person name="Castanera R."/>
            <person name="Culley D."/>
            <person name="Daum C."/>
            <person name="Ezra D."/>
            <person name="Gonzalez J."/>
            <person name="Henrissat B."/>
            <person name="Kuo A."/>
            <person name="Liang C."/>
            <person name="Lipzen A."/>
            <person name="Lutzoni F."/>
            <person name="Magnuson J."/>
            <person name="Mondo S."/>
            <person name="Nolan M."/>
            <person name="Ohm R."/>
            <person name="Pangilinan J."/>
            <person name="Park H.-J."/>
            <person name="Ramirez L."/>
            <person name="Alfaro M."/>
            <person name="Sun H."/>
            <person name="Tritt A."/>
            <person name="Yoshinaga Y."/>
            <person name="Zwiers L.-H."/>
            <person name="Turgeon B."/>
            <person name="Goodwin S."/>
            <person name="Spatafora J."/>
            <person name="Crous P."/>
            <person name="Grigoriev I."/>
        </authorList>
    </citation>
    <scope>NUCLEOTIDE SEQUENCE</scope>
    <source>
        <strain evidence="2">ATCC 16933</strain>
    </source>
</reference>
<name>A0A6A6NY27_9PEZI</name>
<feature type="compositionally biased region" description="Basic residues" evidence="1">
    <location>
        <begin position="57"/>
        <end position="71"/>
    </location>
</feature>
<dbReference type="AlphaFoldDB" id="A0A6A6NY27"/>
<protein>
    <recommendedName>
        <fullName evidence="4">RNase P subunit Pop3-domain-containing protein</fullName>
    </recommendedName>
</protein>
<dbReference type="EMBL" id="MU001683">
    <property type="protein sequence ID" value="KAF2456609.1"/>
    <property type="molecule type" value="Genomic_DNA"/>
</dbReference>
<dbReference type="GO" id="GO:0000171">
    <property type="term" value="F:ribonuclease MRP activity"/>
    <property type="evidence" value="ECO:0007669"/>
    <property type="project" value="TreeGrafter"/>
</dbReference>
<proteinExistence type="predicted"/>
<dbReference type="GO" id="GO:0008033">
    <property type="term" value="P:tRNA processing"/>
    <property type="evidence" value="ECO:0007669"/>
    <property type="project" value="InterPro"/>
</dbReference>
<dbReference type="GO" id="GO:0000172">
    <property type="term" value="C:ribonuclease MRP complex"/>
    <property type="evidence" value="ECO:0007669"/>
    <property type="project" value="TreeGrafter"/>
</dbReference>
<dbReference type="Pfam" id="PF08228">
    <property type="entry name" value="RNase_P_pop3"/>
    <property type="match status" value="1"/>
</dbReference>
<evidence type="ECO:0000313" key="3">
    <source>
        <dbReference type="Proteomes" id="UP000799766"/>
    </source>
</evidence>
<evidence type="ECO:0008006" key="4">
    <source>
        <dbReference type="Google" id="ProtNLM"/>
    </source>
</evidence>
<dbReference type="GO" id="GO:0005829">
    <property type="term" value="C:cytosol"/>
    <property type="evidence" value="ECO:0007669"/>
    <property type="project" value="TreeGrafter"/>
</dbReference>
<organism evidence="2 3">
    <name type="scientific">Lineolata rhizophorae</name>
    <dbReference type="NCBI Taxonomy" id="578093"/>
    <lineage>
        <taxon>Eukaryota</taxon>
        <taxon>Fungi</taxon>
        <taxon>Dikarya</taxon>
        <taxon>Ascomycota</taxon>
        <taxon>Pezizomycotina</taxon>
        <taxon>Dothideomycetes</taxon>
        <taxon>Dothideomycetes incertae sedis</taxon>
        <taxon>Lineolatales</taxon>
        <taxon>Lineolataceae</taxon>
        <taxon>Lineolata</taxon>
    </lineage>
</organism>
<dbReference type="OrthoDB" id="20109at2759"/>
<dbReference type="GO" id="GO:0006364">
    <property type="term" value="P:rRNA processing"/>
    <property type="evidence" value="ECO:0007669"/>
    <property type="project" value="InterPro"/>
</dbReference>
<keyword evidence="3" id="KW-1185">Reference proteome</keyword>
<dbReference type="PANTHER" id="PTHR28272">
    <property type="entry name" value="RIBONUCLEASES P/MRP PROTEIN SUBUNIT POP3"/>
    <property type="match status" value="1"/>
</dbReference>
<dbReference type="InterPro" id="IPR013241">
    <property type="entry name" value="RNase_P_Pop3"/>
</dbReference>
<evidence type="ECO:0000313" key="2">
    <source>
        <dbReference type="EMBL" id="KAF2456609.1"/>
    </source>
</evidence>
<sequence>MTSRANPRPKAPAPVFKVDSPFVGPSWPHVSLADQHVTLNMLCSLLAPIGQYRKNRVVPSKGKRARKRKKRIEAAQDPAASASIPASRPHIESPVEIGLNSVSRRLELLAAQRRPSDESNNHLSDRHIAVVFLPKSKNDMIYSHLPLLSRTASLGRPDNFVTRLVPLSPMAEDKLSAALNLPRVGVVGVLEDAPQAGPLIEFVRAHVAAVEVPWLKDVADGSYKNPHVQHREASARSNVIPSMTP</sequence>